<dbReference type="GO" id="GO:0000155">
    <property type="term" value="F:phosphorelay sensor kinase activity"/>
    <property type="evidence" value="ECO:0007669"/>
    <property type="project" value="InterPro"/>
</dbReference>
<evidence type="ECO:0000256" key="9">
    <source>
        <dbReference type="SAM" id="Phobius"/>
    </source>
</evidence>
<dbReference type="Gene3D" id="3.30.565.10">
    <property type="entry name" value="Histidine kinase-like ATPase, C-terminal domain"/>
    <property type="match status" value="1"/>
</dbReference>
<feature type="transmembrane region" description="Helical" evidence="9">
    <location>
        <begin position="155"/>
        <end position="172"/>
    </location>
</feature>
<evidence type="ECO:0000256" key="6">
    <source>
        <dbReference type="ARBA" id="ARBA00022777"/>
    </source>
</evidence>
<keyword evidence="9" id="KW-1133">Transmembrane helix</keyword>
<evidence type="ECO:0000313" key="12">
    <source>
        <dbReference type="Proteomes" id="UP000247476"/>
    </source>
</evidence>
<dbReference type="GO" id="GO:0005524">
    <property type="term" value="F:ATP binding"/>
    <property type="evidence" value="ECO:0007669"/>
    <property type="project" value="UniProtKB-KW"/>
</dbReference>
<keyword evidence="3" id="KW-0597">Phosphoprotein</keyword>
<keyword evidence="8" id="KW-0902">Two-component regulatory system</keyword>
<dbReference type="SUPFAM" id="SSF55874">
    <property type="entry name" value="ATPase domain of HSP90 chaperone/DNA topoisomerase II/histidine kinase"/>
    <property type="match status" value="1"/>
</dbReference>
<keyword evidence="12" id="KW-1185">Reference proteome</keyword>
<dbReference type="InterPro" id="IPR050482">
    <property type="entry name" value="Sensor_HK_TwoCompSys"/>
</dbReference>
<sequence length="442" mass="50476">MRRMTGRHYPRNEELGYNDTKRYYHRAIGRPRRARIRSDARMFVERRPWHWIEWMLFIIYTLWFALGLAYLFFKPDIFGDIPFFTMLIALLATYVIPLAFWRPGYVNTAMFPVAVFATAGSLQTYLTAHLQEEASIILLPALLVGFLSWRRTMPFTVPAFVLLFPVLTAFIVKEFHLIAFFGRLVDYSLLFGLGVALRRMLATNLRMQKVLDENETLYGLIREQNQVLEQYASQIEQITLLEERNRLAVELHDTVGHTFTSVIMGMDAVSYLIESAPHKAKEKLGVLRDVTRNGLEEIRRSIHQISPQEDEGGLADRLSRLVEEFETHTGTRVSFRASGPPLDVAKQTKLTLVRCLQESLTNAKRHGLANTIAVSLLFERERLILQVQDDGKGTNELNRGFGLRGMEQRLASMQGSLRIVSRAGEGTIVVCEVPIAPKGESS</sequence>
<dbReference type="Pfam" id="PF07730">
    <property type="entry name" value="HisKA_3"/>
    <property type="match status" value="1"/>
</dbReference>
<dbReference type="SMART" id="SM00387">
    <property type="entry name" value="HATPase_c"/>
    <property type="match status" value="1"/>
</dbReference>
<evidence type="ECO:0000256" key="3">
    <source>
        <dbReference type="ARBA" id="ARBA00022553"/>
    </source>
</evidence>
<dbReference type="GO" id="GO:0046983">
    <property type="term" value="F:protein dimerization activity"/>
    <property type="evidence" value="ECO:0007669"/>
    <property type="project" value="InterPro"/>
</dbReference>
<name>A0A2V5K177_9BACL</name>
<keyword evidence="4" id="KW-0808">Transferase</keyword>
<gene>
    <name evidence="11" type="ORF">DLM86_17990</name>
</gene>
<dbReference type="PANTHER" id="PTHR24421">
    <property type="entry name" value="NITRATE/NITRITE SENSOR PROTEIN NARX-RELATED"/>
    <property type="match status" value="1"/>
</dbReference>
<keyword evidence="9" id="KW-0472">Membrane</keyword>
<organism evidence="11 12">
    <name type="scientific">Paenibacillus flagellatus</name>
    <dbReference type="NCBI Taxonomy" id="2211139"/>
    <lineage>
        <taxon>Bacteria</taxon>
        <taxon>Bacillati</taxon>
        <taxon>Bacillota</taxon>
        <taxon>Bacilli</taxon>
        <taxon>Bacillales</taxon>
        <taxon>Paenibacillaceae</taxon>
        <taxon>Paenibacillus</taxon>
    </lineage>
</organism>
<dbReference type="AlphaFoldDB" id="A0A2V5K177"/>
<dbReference type="InterPro" id="IPR011712">
    <property type="entry name" value="Sig_transdc_His_kin_sub3_dim/P"/>
</dbReference>
<protein>
    <recommendedName>
        <fullName evidence="2">histidine kinase</fullName>
        <ecNumber evidence="2">2.7.13.3</ecNumber>
    </recommendedName>
</protein>
<evidence type="ECO:0000256" key="4">
    <source>
        <dbReference type="ARBA" id="ARBA00022679"/>
    </source>
</evidence>
<feature type="transmembrane region" description="Helical" evidence="9">
    <location>
        <begin position="83"/>
        <end position="101"/>
    </location>
</feature>
<dbReference type="Proteomes" id="UP000247476">
    <property type="component" value="Unassembled WGS sequence"/>
</dbReference>
<keyword evidence="5" id="KW-0547">Nucleotide-binding</keyword>
<dbReference type="PANTHER" id="PTHR24421:SF10">
    <property type="entry name" value="NITRATE_NITRITE SENSOR PROTEIN NARQ"/>
    <property type="match status" value="1"/>
</dbReference>
<evidence type="ECO:0000259" key="10">
    <source>
        <dbReference type="SMART" id="SM00387"/>
    </source>
</evidence>
<evidence type="ECO:0000256" key="8">
    <source>
        <dbReference type="ARBA" id="ARBA00023012"/>
    </source>
</evidence>
<evidence type="ECO:0000256" key="2">
    <source>
        <dbReference type="ARBA" id="ARBA00012438"/>
    </source>
</evidence>
<feature type="transmembrane region" description="Helical" evidence="9">
    <location>
        <begin position="51"/>
        <end position="71"/>
    </location>
</feature>
<evidence type="ECO:0000313" key="11">
    <source>
        <dbReference type="EMBL" id="PYI52899.1"/>
    </source>
</evidence>
<dbReference type="EC" id="2.7.13.3" evidence="2"/>
<evidence type="ECO:0000256" key="5">
    <source>
        <dbReference type="ARBA" id="ARBA00022741"/>
    </source>
</evidence>
<keyword evidence="7" id="KW-0067">ATP-binding</keyword>
<keyword evidence="6" id="KW-0418">Kinase</keyword>
<reference evidence="11 12" key="1">
    <citation type="submission" date="2018-05" db="EMBL/GenBank/DDBJ databases">
        <title>Paenibacillus flagellatus sp. nov., isolated from selenium mineral soil.</title>
        <authorList>
            <person name="Dai X."/>
        </authorList>
    </citation>
    <scope>NUCLEOTIDE SEQUENCE [LARGE SCALE GENOMIC DNA]</scope>
    <source>
        <strain evidence="11 12">DXL2</strain>
    </source>
</reference>
<accession>A0A2V5K177</accession>
<dbReference type="InterPro" id="IPR036890">
    <property type="entry name" value="HATPase_C_sf"/>
</dbReference>
<dbReference type="EMBL" id="QJVJ01000008">
    <property type="protein sequence ID" value="PYI52899.1"/>
    <property type="molecule type" value="Genomic_DNA"/>
</dbReference>
<comment type="catalytic activity">
    <reaction evidence="1">
        <text>ATP + protein L-histidine = ADP + protein N-phospho-L-histidine.</text>
        <dbReference type="EC" id="2.7.13.3"/>
    </reaction>
</comment>
<dbReference type="GO" id="GO:0016020">
    <property type="term" value="C:membrane"/>
    <property type="evidence" value="ECO:0007669"/>
    <property type="project" value="InterPro"/>
</dbReference>
<dbReference type="InterPro" id="IPR003594">
    <property type="entry name" value="HATPase_dom"/>
</dbReference>
<feature type="domain" description="Histidine kinase/HSP90-like ATPase" evidence="10">
    <location>
        <begin position="347"/>
        <end position="437"/>
    </location>
</feature>
<evidence type="ECO:0000256" key="1">
    <source>
        <dbReference type="ARBA" id="ARBA00000085"/>
    </source>
</evidence>
<dbReference type="Pfam" id="PF02518">
    <property type="entry name" value="HATPase_c"/>
    <property type="match status" value="1"/>
</dbReference>
<proteinExistence type="predicted"/>
<keyword evidence="9" id="KW-0812">Transmembrane</keyword>
<dbReference type="CDD" id="cd16917">
    <property type="entry name" value="HATPase_UhpB-NarQ-NarX-like"/>
    <property type="match status" value="1"/>
</dbReference>
<dbReference type="Gene3D" id="1.20.5.1930">
    <property type="match status" value="1"/>
</dbReference>
<evidence type="ECO:0000256" key="7">
    <source>
        <dbReference type="ARBA" id="ARBA00022840"/>
    </source>
</evidence>
<comment type="caution">
    <text evidence="11">The sequence shown here is derived from an EMBL/GenBank/DDBJ whole genome shotgun (WGS) entry which is preliminary data.</text>
</comment>